<keyword evidence="2" id="KW-0805">Transcription regulation</keyword>
<accession>A0ABY7XTI9</accession>
<organism evidence="6 7">
    <name type="scientific">Microbacterium luteolum</name>
    <name type="common">Aureobacterium luteolum</name>
    <dbReference type="NCBI Taxonomy" id="69367"/>
    <lineage>
        <taxon>Bacteria</taxon>
        <taxon>Bacillati</taxon>
        <taxon>Actinomycetota</taxon>
        <taxon>Actinomycetes</taxon>
        <taxon>Micrococcales</taxon>
        <taxon>Microbacteriaceae</taxon>
        <taxon>Microbacterium</taxon>
    </lineage>
</organism>
<name>A0ABY7XTI9_MICLT</name>
<dbReference type="InterPro" id="IPR036388">
    <property type="entry name" value="WH-like_DNA-bd_sf"/>
</dbReference>
<keyword evidence="4" id="KW-0804">Transcription</keyword>
<dbReference type="PANTHER" id="PTHR30346:SF28">
    <property type="entry name" value="HTH-TYPE TRANSCRIPTIONAL REGULATOR CYNR"/>
    <property type="match status" value="1"/>
</dbReference>
<dbReference type="PRINTS" id="PR00039">
    <property type="entry name" value="HTHLYSR"/>
</dbReference>
<proteinExistence type="inferred from homology"/>
<keyword evidence="3" id="KW-0238">DNA-binding</keyword>
<dbReference type="RefSeq" id="WP_282214603.1">
    <property type="nucleotide sequence ID" value="NZ_BAAAUN010000001.1"/>
</dbReference>
<dbReference type="Gene3D" id="3.40.190.10">
    <property type="entry name" value="Periplasmic binding protein-like II"/>
    <property type="match status" value="2"/>
</dbReference>
<dbReference type="Gene3D" id="1.10.10.10">
    <property type="entry name" value="Winged helix-like DNA-binding domain superfamily/Winged helix DNA-binding domain"/>
    <property type="match status" value="1"/>
</dbReference>
<dbReference type="InterPro" id="IPR036390">
    <property type="entry name" value="WH_DNA-bd_sf"/>
</dbReference>
<dbReference type="Pfam" id="PF00126">
    <property type="entry name" value="HTH_1"/>
    <property type="match status" value="1"/>
</dbReference>
<evidence type="ECO:0000313" key="6">
    <source>
        <dbReference type="EMBL" id="WDM44463.1"/>
    </source>
</evidence>
<evidence type="ECO:0000259" key="5">
    <source>
        <dbReference type="PROSITE" id="PS50931"/>
    </source>
</evidence>
<evidence type="ECO:0000256" key="2">
    <source>
        <dbReference type="ARBA" id="ARBA00023015"/>
    </source>
</evidence>
<evidence type="ECO:0000256" key="1">
    <source>
        <dbReference type="ARBA" id="ARBA00009437"/>
    </source>
</evidence>
<dbReference type="PANTHER" id="PTHR30346">
    <property type="entry name" value="TRANSCRIPTIONAL DUAL REGULATOR HCAR-RELATED"/>
    <property type="match status" value="1"/>
</dbReference>
<evidence type="ECO:0000256" key="3">
    <source>
        <dbReference type="ARBA" id="ARBA00023125"/>
    </source>
</evidence>
<evidence type="ECO:0000256" key="4">
    <source>
        <dbReference type="ARBA" id="ARBA00023163"/>
    </source>
</evidence>
<dbReference type="SUPFAM" id="SSF46785">
    <property type="entry name" value="Winged helix' DNA-binding domain"/>
    <property type="match status" value="1"/>
</dbReference>
<dbReference type="InterPro" id="IPR000847">
    <property type="entry name" value="LysR_HTH_N"/>
</dbReference>
<dbReference type="PROSITE" id="PS50931">
    <property type="entry name" value="HTH_LYSR"/>
    <property type="match status" value="1"/>
</dbReference>
<dbReference type="EMBL" id="CP078075">
    <property type="protein sequence ID" value="WDM44463.1"/>
    <property type="molecule type" value="Genomic_DNA"/>
</dbReference>
<feature type="domain" description="HTH lysR-type" evidence="5">
    <location>
        <begin position="1"/>
        <end position="58"/>
    </location>
</feature>
<keyword evidence="7" id="KW-1185">Reference proteome</keyword>
<dbReference type="SUPFAM" id="SSF53850">
    <property type="entry name" value="Periplasmic binding protein-like II"/>
    <property type="match status" value="1"/>
</dbReference>
<dbReference type="Pfam" id="PF03466">
    <property type="entry name" value="LysR_substrate"/>
    <property type="match status" value="1"/>
</dbReference>
<comment type="similarity">
    <text evidence="1">Belongs to the LysR transcriptional regulatory family.</text>
</comment>
<dbReference type="CDD" id="cd08414">
    <property type="entry name" value="PBP2_LTTR_aromatics_like"/>
    <property type="match status" value="1"/>
</dbReference>
<dbReference type="Proteomes" id="UP001215097">
    <property type="component" value="Chromosome"/>
</dbReference>
<evidence type="ECO:0000313" key="7">
    <source>
        <dbReference type="Proteomes" id="UP001215097"/>
    </source>
</evidence>
<dbReference type="InterPro" id="IPR005119">
    <property type="entry name" value="LysR_subst-bd"/>
</dbReference>
<protein>
    <submittedName>
        <fullName evidence="6">LysR family transcriptional regulator</fullName>
    </submittedName>
</protein>
<reference evidence="6 7" key="1">
    <citation type="submission" date="2021-06" db="EMBL/GenBank/DDBJ databases">
        <title>Genome-based taxonomic framework of Microbacterium strains isolated from marine environment, the description of four new species and reclassification of four preexisting species.</title>
        <authorList>
            <person name="Lee S.D."/>
            <person name="Kim S.-M."/>
            <person name="Byeon Y.-S."/>
            <person name="Yang H.L."/>
            <person name="Kim I.S."/>
        </authorList>
    </citation>
    <scope>NUCLEOTIDE SEQUENCE [LARGE SCALE GENOMIC DNA]</scope>
    <source>
        <strain evidence="6 7">KACC 14465</strain>
    </source>
</reference>
<sequence length="294" mass="31270">MDIRLLRAFVEGADRQTFSDAALALSITQPAFTKQIQQIESLVGTPLFSRGRHGAVLTAAGTELVGEARTIVDLVARFEGRAKRVGAGEEGHLTIGFGLSSITIAPRAVAAFRASSPGVSVRLEDMSSSAQVDGVRTGELDVGFTRLPVPRDLRAVSVLSDHLAIAYPAEWEPPADDAAFTDWLDEHPLVRLSVGRGPGLAAQAARYVSDVGAQPTIVQDADDLQTVLALVAAGVGIGIVPESARNIAPRHVRMRRLNGTSASWKIGVVWNPTNETPVVRSFLDELATLPRTEA</sequence>
<gene>
    <name evidence="6" type="ORF">KV395_14935</name>
</gene>